<organism evidence="3 4">
    <name type="scientific">Parelaphostrongylus tenuis</name>
    <name type="common">Meningeal worm</name>
    <dbReference type="NCBI Taxonomy" id="148309"/>
    <lineage>
        <taxon>Eukaryota</taxon>
        <taxon>Metazoa</taxon>
        <taxon>Ecdysozoa</taxon>
        <taxon>Nematoda</taxon>
        <taxon>Chromadorea</taxon>
        <taxon>Rhabditida</taxon>
        <taxon>Rhabditina</taxon>
        <taxon>Rhabditomorpha</taxon>
        <taxon>Strongyloidea</taxon>
        <taxon>Metastrongylidae</taxon>
        <taxon>Parelaphostrongylus</taxon>
    </lineage>
</organism>
<sequence>MPAQRPSPAASTLSQSQSGHNKSNPQDKQKKIFVAGRNKHIGKGTQRYNFRLPMDQLRIDPISTRTENSRKIFFVLLDYFGALTINQTDFSEGKCYGVIITCMVTRLIYLDIVGDLTTIAFLMCLSCFFAIITNDNAPTFAFADTILKESFNAAN</sequence>
<accession>A0AAD5MNV8</accession>
<keyword evidence="2" id="KW-0472">Membrane</keyword>
<dbReference type="AlphaFoldDB" id="A0AAD5MNV8"/>
<reference evidence="3" key="1">
    <citation type="submission" date="2021-06" db="EMBL/GenBank/DDBJ databases">
        <title>Parelaphostrongylus tenuis whole genome reference sequence.</title>
        <authorList>
            <person name="Garwood T.J."/>
            <person name="Larsen P.A."/>
            <person name="Fountain-Jones N.M."/>
            <person name="Garbe J.R."/>
            <person name="Macchietto M.G."/>
            <person name="Kania S.A."/>
            <person name="Gerhold R.W."/>
            <person name="Richards J.E."/>
            <person name="Wolf T.M."/>
        </authorList>
    </citation>
    <scope>NUCLEOTIDE SEQUENCE</scope>
    <source>
        <strain evidence="3">MNPRO001-30</strain>
        <tissue evidence="3">Meninges</tissue>
    </source>
</reference>
<keyword evidence="4" id="KW-1185">Reference proteome</keyword>
<evidence type="ECO:0000256" key="1">
    <source>
        <dbReference type="SAM" id="MobiDB-lite"/>
    </source>
</evidence>
<feature type="region of interest" description="Disordered" evidence="1">
    <location>
        <begin position="1"/>
        <end position="29"/>
    </location>
</feature>
<dbReference type="EMBL" id="JAHQIW010004336">
    <property type="protein sequence ID" value="KAJ1362010.1"/>
    <property type="molecule type" value="Genomic_DNA"/>
</dbReference>
<evidence type="ECO:0000256" key="2">
    <source>
        <dbReference type="SAM" id="Phobius"/>
    </source>
</evidence>
<feature type="transmembrane region" description="Helical" evidence="2">
    <location>
        <begin position="108"/>
        <end position="132"/>
    </location>
</feature>
<evidence type="ECO:0000313" key="3">
    <source>
        <dbReference type="EMBL" id="KAJ1362010.1"/>
    </source>
</evidence>
<keyword evidence="2" id="KW-1133">Transmembrane helix</keyword>
<comment type="caution">
    <text evidence="3">The sequence shown here is derived from an EMBL/GenBank/DDBJ whole genome shotgun (WGS) entry which is preliminary data.</text>
</comment>
<proteinExistence type="predicted"/>
<evidence type="ECO:0000313" key="4">
    <source>
        <dbReference type="Proteomes" id="UP001196413"/>
    </source>
</evidence>
<protein>
    <submittedName>
        <fullName evidence="3">Uncharacterized protein</fullName>
    </submittedName>
</protein>
<gene>
    <name evidence="3" type="ORF">KIN20_021416</name>
</gene>
<name>A0AAD5MNV8_PARTN</name>
<keyword evidence="2" id="KW-0812">Transmembrane</keyword>
<dbReference type="Proteomes" id="UP001196413">
    <property type="component" value="Unassembled WGS sequence"/>
</dbReference>
<feature type="compositionally biased region" description="Polar residues" evidence="1">
    <location>
        <begin position="9"/>
        <end position="24"/>
    </location>
</feature>